<dbReference type="Pfam" id="PF10294">
    <property type="entry name" value="Methyltransf_16"/>
    <property type="match status" value="1"/>
</dbReference>
<dbReference type="InterPro" id="IPR029063">
    <property type="entry name" value="SAM-dependent_MTases_sf"/>
</dbReference>
<dbReference type="PANTHER" id="PTHR14614">
    <property type="entry name" value="HEPATOCELLULAR CARCINOMA-ASSOCIATED ANTIGEN"/>
    <property type="match status" value="1"/>
</dbReference>
<protein>
    <recommendedName>
        <fullName evidence="3">Diaminohydroxyphosphoribosylamino-pyrimidine deaminase</fullName>
    </recommendedName>
</protein>
<dbReference type="Gene3D" id="3.40.50.150">
    <property type="entry name" value="Vaccinia Virus protein VP39"/>
    <property type="match status" value="1"/>
</dbReference>
<organism evidence="1 2">
    <name type="scientific">Polychaeton citri CBS 116435</name>
    <dbReference type="NCBI Taxonomy" id="1314669"/>
    <lineage>
        <taxon>Eukaryota</taxon>
        <taxon>Fungi</taxon>
        <taxon>Dikarya</taxon>
        <taxon>Ascomycota</taxon>
        <taxon>Pezizomycotina</taxon>
        <taxon>Dothideomycetes</taxon>
        <taxon>Dothideomycetidae</taxon>
        <taxon>Capnodiales</taxon>
        <taxon>Capnodiaceae</taxon>
        <taxon>Polychaeton</taxon>
    </lineage>
</organism>
<name>A0A9P4QEK1_9PEZI</name>
<evidence type="ECO:0000313" key="1">
    <source>
        <dbReference type="EMBL" id="KAF2725823.1"/>
    </source>
</evidence>
<dbReference type="InterPro" id="IPR019410">
    <property type="entry name" value="Methyltransf_16"/>
</dbReference>
<evidence type="ECO:0000313" key="2">
    <source>
        <dbReference type="Proteomes" id="UP000799441"/>
    </source>
</evidence>
<keyword evidence="2" id="KW-1185">Reference proteome</keyword>
<dbReference type="GO" id="GO:0008757">
    <property type="term" value="F:S-adenosylmethionine-dependent methyltransferase activity"/>
    <property type="evidence" value="ECO:0007669"/>
    <property type="project" value="UniProtKB-ARBA"/>
</dbReference>
<comment type="caution">
    <text evidence="1">The sequence shown here is derived from an EMBL/GenBank/DDBJ whole genome shotgun (WGS) entry which is preliminary data.</text>
</comment>
<gene>
    <name evidence="1" type="ORF">K431DRAFT_53464</name>
</gene>
<dbReference type="AlphaFoldDB" id="A0A9P4QEK1"/>
<dbReference type="GO" id="GO:0005829">
    <property type="term" value="C:cytosol"/>
    <property type="evidence" value="ECO:0007669"/>
    <property type="project" value="TreeGrafter"/>
</dbReference>
<dbReference type="SUPFAM" id="SSF53335">
    <property type="entry name" value="S-adenosyl-L-methionine-dependent methyltransferases"/>
    <property type="match status" value="1"/>
</dbReference>
<evidence type="ECO:0008006" key="3">
    <source>
        <dbReference type="Google" id="ProtNLM"/>
    </source>
</evidence>
<dbReference type="OrthoDB" id="2529286at2759"/>
<dbReference type="Proteomes" id="UP000799441">
    <property type="component" value="Unassembled WGS sequence"/>
</dbReference>
<sequence>MIDSSTDQLEISIGGLDFFIKQSPTVLNSTRAGGTTGAALWQSSVRVAVWITQAQNPLFTQGLLDQTSIVMELGCGIAGVLPLVLSPRVRQYIATDQQYTLKLLNENLKSNESLSSPRSQHGLRKQPSGKISTFPFDWETDDARNLTTHQGANTGVDLVICCDCVYNFALIAPLVQAMRDICRIRQSSPVEEGTSMLPTVCMVAQQLRQSDVHEEWLRAFAQDFQILRIKDELLSEELKEGSGYAVYLGILH</sequence>
<dbReference type="EMBL" id="MU003766">
    <property type="protein sequence ID" value="KAF2725823.1"/>
    <property type="molecule type" value="Genomic_DNA"/>
</dbReference>
<dbReference type="GO" id="GO:0032991">
    <property type="term" value="C:protein-containing complex"/>
    <property type="evidence" value="ECO:0007669"/>
    <property type="project" value="TreeGrafter"/>
</dbReference>
<proteinExistence type="predicted"/>
<dbReference type="PANTHER" id="PTHR14614:SF109">
    <property type="entry name" value="RIBOSOMAL LYSINE N-METHYLTRANSFERASE 5"/>
    <property type="match status" value="1"/>
</dbReference>
<accession>A0A9P4QEK1</accession>
<reference evidence="1" key="1">
    <citation type="journal article" date="2020" name="Stud. Mycol.">
        <title>101 Dothideomycetes genomes: a test case for predicting lifestyles and emergence of pathogens.</title>
        <authorList>
            <person name="Haridas S."/>
            <person name="Albert R."/>
            <person name="Binder M."/>
            <person name="Bloem J."/>
            <person name="Labutti K."/>
            <person name="Salamov A."/>
            <person name="Andreopoulos B."/>
            <person name="Baker S."/>
            <person name="Barry K."/>
            <person name="Bills G."/>
            <person name="Bluhm B."/>
            <person name="Cannon C."/>
            <person name="Castanera R."/>
            <person name="Culley D."/>
            <person name="Daum C."/>
            <person name="Ezra D."/>
            <person name="Gonzalez J."/>
            <person name="Henrissat B."/>
            <person name="Kuo A."/>
            <person name="Liang C."/>
            <person name="Lipzen A."/>
            <person name="Lutzoni F."/>
            <person name="Magnuson J."/>
            <person name="Mondo S."/>
            <person name="Nolan M."/>
            <person name="Ohm R."/>
            <person name="Pangilinan J."/>
            <person name="Park H.-J."/>
            <person name="Ramirez L."/>
            <person name="Alfaro M."/>
            <person name="Sun H."/>
            <person name="Tritt A."/>
            <person name="Yoshinaga Y."/>
            <person name="Zwiers L.-H."/>
            <person name="Turgeon B."/>
            <person name="Goodwin S."/>
            <person name="Spatafora J."/>
            <person name="Crous P."/>
            <person name="Grigoriev I."/>
        </authorList>
    </citation>
    <scope>NUCLEOTIDE SEQUENCE</scope>
    <source>
        <strain evidence="1">CBS 116435</strain>
    </source>
</reference>